<keyword evidence="4" id="KW-0812">Transmembrane</keyword>
<dbReference type="InterPro" id="IPR000792">
    <property type="entry name" value="Tscrpt_reg_LuxR_C"/>
</dbReference>
<dbReference type="Pfam" id="PF00196">
    <property type="entry name" value="GerE"/>
    <property type="match status" value="1"/>
</dbReference>
<dbReference type="InterPro" id="IPR036388">
    <property type="entry name" value="WH-like_DNA-bd_sf"/>
</dbReference>
<dbReference type="RefSeq" id="WP_341726393.1">
    <property type="nucleotide sequence ID" value="NZ_JBBWWT010000005.1"/>
</dbReference>
<organism evidence="6 7">
    <name type="scientific">Pseudoxanthomonas putridarboris</name>
    <dbReference type="NCBI Taxonomy" id="752605"/>
    <lineage>
        <taxon>Bacteria</taxon>
        <taxon>Pseudomonadati</taxon>
        <taxon>Pseudomonadota</taxon>
        <taxon>Gammaproteobacteria</taxon>
        <taxon>Lysobacterales</taxon>
        <taxon>Lysobacteraceae</taxon>
        <taxon>Pseudoxanthomonas</taxon>
    </lineage>
</organism>
<dbReference type="SMART" id="SM00421">
    <property type="entry name" value="HTH_LUXR"/>
    <property type="match status" value="1"/>
</dbReference>
<accession>A0ABU9J1V8</accession>
<dbReference type="PANTHER" id="PTHR44688">
    <property type="entry name" value="DNA-BINDING TRANSCRIPTIONAL ACTIVATOR DEVR_DOSR"/>
    <property type="match status" value="1"/>
</dbReference>
<evidence type="ECO:0000256" key="1">
    <source>
        <dbReference type="ARBA" id="ARBA00023015"/>
    </source>
</evidence>
<keyword evidence="1" id="KW-0805">Transcription regulation</keyword>
<evidence type="ECO:0000313" key="6">
    <source>
        <dbReference type="EMBL" id="MEL1265229.1"/>
    </source>
</evidence>
<dbReference type="InterPro" id="IPR016032">
    <property type="entry name" value="Sig_transdc_resp-reg_C-effctor"/>
</dbReference>
<dbReference type="PANTHER" id="PTHR44688:SF16">
    <property type="entry name" value="DNA-BINDING TRANSCRIPTIONAL ACTIVATOR DEVR_DOSR"/>
    <property type="match status" value="1"/>
</dbReference>
<name>A0ABU9J1V8_9GAMM</name>
<dbReference type="EMBL" id="JBBWWT010000005">
    <property type="protein sequence ID" value="MEL1265229.1"/>
    <property type="molecule type" value="Genomic_DNA"/>
</dbReference>
<proteinExistence type="predicted"/>
<reference evidence="6 7" key="1">
    <citation type="submission" date="2024-04" db="EMBL/GenBank/DDBJ databases">
        <title>Draft genome sequence of Pseudoxanthomonas putridarboris WD12.</title>
        <authorList>
            <person name="Oh J."/>
        </authorList>
    </citation>
    <scope>NUCLEOTIDE SEQUENCE [LARGE SCALE GENOMIC DNA]</scope>
    <source>
        <strain evidence="6 7">WD12</strain>
    </source>
</reference>
<dbReference type="PROSITE" id="PS50043">
    <property type="entry name" value="HTH_LUXR_2"/>
    <property type="match status" value="1"/>
</dbReference>
<evidence type="ECO:0000256" key="2">
    <source>
        <dbReference type="ARBA" id="ARBA00023125"/>
    </source>
</evidence>
<sequence>MAPVRIPAIWKRAAFYGAVLALGTLLLQWLDYQRIARSHAGQIYDLLLAGGFLALGVWLGIRLWGRRPAVPTTFDGNPRAQAALGISPREMAVLAEIAAGHSNKEIAARLHVSPNTVKTHVARLLEKLDARRRTEALRKARELGLVP</sequence>
<keyword evidence="4" id="KW-0472">Membrane</keyword>
<feature type="domain" description="HTH luxR-type" evidence="5">
    <location>
        <begin position="79"/>
        <end position="144"/>
    </location>
</feature>
<feature type="transmembrane region" description="Helical" evidence="4">
    <location>
        <begin position="42"/>
        <end position="61"/>
    </location>
</feature>
<dbReference type="CDD" id="cd06170">
    <property type="entry name" value="LuxR_C_like"/>
    <property type="match status" value="1"/>
</dbReference>
<protein>
    <submittedName>
        <fullName evidence="6">Response regulator transcription factor</fullName>
    </submittedName>
</protein>
<keyword evidence="7" id="KW-1185">Reference proteome</keyword>
<gene>
    <name evidence="6" type="ORF">AAD027_12760</name>
</gene>
<evidence type="ECO:0000259" key="5">
    <source>
        <dbReference type="PROSITE" id="PS50043"/>
    </source>
</evidence>
<dbReference type="PROSITE" id="PS00622">
    <property type="entry name" value="HTH_LUXR_1"/>
    <property type="match status" value="1"/>
</dbReference>
<keyword evidence="4" id="KW-1133">Transmembrane helix</keyword>
<keyword evidence="2" id="KW-0238">DNA-binding</keyword>
<dbReference type="SUPFAM" id="SSF46894">
    <property type="entry name" value="C-terminal effector domain of the bipartite response regulators"/>
    <property type="match status" value="1"/>
</dbReference>
<comment type="caution">
    <text evidence="6">The sequence shown here is derived from an EMBL/GenBank/DDBJ whole genome shotgun (WGS) entry which is preliminary data.</text>
</comment>
<dbReference type="PRINTS" id="PR00038">
    <property type="entry name" value="HTHLUXR"/>
</dbReference>
<dbReference type="Proteomes" id="UP001459204">
    <property type="component" value="Unassembled WGS sequence"/>
</dbReference>
<evidence type="ECO:0000313" key="7">
    <source>
        <dbReference type="Proteomes" id="UP001459204"/>
    </source>
</evidence>
<evidence type="ECO:0000256" key="3">
    <source>
        <dbReference type="ARBA" id="ARBA00023163"/>
    </source>
</evidence>
<keyword evidence="3" id="KW-0804">Transcription</keyword>
<evidence type="ECO:0000256" key="4">
    <source>
        <dbReference type="SAM" id="Phobius"/>
    </source>
</evidence>
<dbReference type="Gene3D" id="1.10.10.10">
    <property type="entry name" value="Winged helix-like DNA-binding domain superfamily/Winged helix DNA-binding domain"/>
    <property type="match status" value="1"/>
</dbReference>
<feature type="transmembrane region" description="Helical" evidence="4">
    <location>
        <begin position="12"/>
        <end position="30"/>
    </location>
</feature>